<name>A0A3E4UNN7_BACSE</name>
<dbReference type="AlphaFoldDB" id="A0A3E4UNN7"/>
<evidence type="ECO:0000313" key="2">
    <source>
        <dbReference type="EMBL" id="RGM12697.1"/>
    </source>
</evidence>
<feature type="transmembrane region" description="Helical" evidence="1">
    <location>
        <begin position="7"/>
        <end position="28"/>
    </location>
</feature>
<dbReference type="InterPro" id="IPR021354">
    <property type="entry name" value="DUF2975"/>
</dbReference>
<sequence>MKRRLNILCVIVVLVLSYSVFETGYYFIVGVKAGVEAGIDGNASEASQKKLMNMKYISLLPEHLSDLGDNGLFQDSVYNERSGEYVPVSFNSMMVSVDTESTTLEQAAFTLLNFLHIVICVWSIVLFVRLVISINKSDIFNWKNVHRLRLLGAALIINFCTALLPAYLTFRSVGNVFSVHGYELHLSDTVNTTTLVLGISTLIVAEVFAIGLKMKEEQDLTI</sequence>
<organism evidence="2 3">
    <name type="scientific">Bacteroides stercoris</name>
    <dbReference type="NCBI Taxonomy" id="46506"/>
    <lineage>
        <taxon>Bacteria</taxon>
        <taxon>Pseudomonadati</taxon>
        <taxon>Bacteroidota</taxon>
        <taxon>Bacteroidia</taxon>
        <taxon>Bacteroidales</taxon>
        <taxon>Bacteroidaceae</taxon>
        <taxon>Bacteroides</taxon>
    </lineage>
</organism>
<reference evidence="2 3" key="1">
    <citation type="submission" date="2018-08" db="EMBL/GenBank/DDBJ databases">
        <title>A genome reference for cultivated species of the human gut microbiota.</title>
        <authorList>
            <person name="Zou Y."/>
            <person name="Xue W."/>
            <person name="Luo G."/>
        </authorList>
    </citation>
    <scope>NUCLEOTIDE SEQUENCE [LARGE SCALE GENOMIC DNA]</scope>
    <source>
        <strain evidence="2 3">TF03-6</strain>
    </source>
</reference>
<dbReference type="RefSeq" id="WP_117741908.1">
    <property type="nucleotide sequence ID" value="NZ_QSSV01000012.1"/>
</dbReference>
<gene>
    <name evidence="2" type="ORF">DXC34_10285</name>
</gene>
<keyword evidence="1" id="KW-0812">Transmembrane</keyword>
<accession>A0A3E4UNN7</accession>
<protein>
    <submittedName>
        <fullName evidence="2">DUF2975 domain-containing protein</fullName>
    </submittedName>
</protein>
<evidence type="ECO:0000256" key="1">
    <source>
        <dbReference type="SAM" id="Phobius"/>
    </source>
</evidence>
<feature type="transmembrane region" description="Helical" evidence="1">
    <location>
        <begin position="107"/>
        <end position="128"/>
    </location>
</feature>
<proteinExistence type="predicted"/>
<feature type="transmembrane region" description="Helical" evidence="1">
    <location>
        <begin position="190"/>
        <end position="212"/>
    </location>
</feature>
<keyword evidence="1" id="KW-0472">Membrane</keyword>
<feature type="transmembrane region" description="Helical" evidence="1">
    <location>
        <begin position="148"/>
        <end position="170"/>
    </location>
</feature>
<keyword evidence="1" id="KW-1133">Transmembrane helix</keyword>
<comment type="caution">
    <text evidence="2">The sequence shown here is derived from an EMBL/GenBank/DDBJ whole genome shotgun (WGS) entry which is preliminary data.</text>
</comment>
<evidence type="ECO:0000313" key="3">
    <source>
        <dbReference type="Proteomes" id="UP000261223"/>
    </source>
</evidence>
<dbReference type="Proteomes" id="UP000261223">
    <property type="component" value="Unassembled WGS sequence"/>
</dbReference>
<dbReference type="EMBL" id="QSSV01000012">
    <property type="protein sequence ID" value="RGM12697.1"/>
    <property type="molecule type" value="Genomic_DNA"/>
</dbReference>
<dbReference type="Pfam" id="PF11188">
    <property type="entry name" value="DUF2975"/>
    <property type="match status" value="1"/>
</dbReference>